<dbReference type="GO" id="GO:0016829">
    <property type="term" value="F:lyase activity"/>
    <property type="evidence" value="ECO:0007669"/>
    <property type="project" value="InterPro"/>
</dbReference>
<dbReference type="InterPro" id="IPR005656">
    <property type="entry name" value="MmgE_PrpD"/>
</dbReference>
<dbReference type="PANTHER" id="PTHR16943:SF8">
    <property type="entry name" value="2-METHYLCITRATE DEHYDRATASE"/>
    <property type="match status" value="1"/>
</dbReference>
<dbReference type="EMBL" id="VLJT01000050">
    <property type="protein sequence ID" value="TWH09923.1"/>
    <property type="molecule type" value="Genomic_DNA"/>
</dbReference>
<organism evidence="4 5">
    <name type="scientific">Rhodococcus rhodochrous J45</name>
    <dbReference type="NCBI Taxonomy" id="935266"/>
    <lineage>
        <taxon>Bacteria</taxon>
        <taxon>Bacillati</taxon>
        <taxon>Actinomycetota</taxon>
        <taxon>Actinomycetes</taxon>
        <taxon>Mycobacteriales</taxon>
        <taxon>Nocardiaceae</taxon>
        <taxon>Rhodococcus</taxon>
    </lineage>
</organism>
<feature type="domain" description="MmgE/PrpD C-terminal" evidence="3">
    <location>
        <begin position="272"/>
        <end position="425"/>
    </location>
</feature>
<sequence>MNLARTLASHAVEATPDAAFESPHDQYLLDRVVDTLGCMVAGTRVDSTRRAAALVVRNSAPGRSSVALEDGKVGPAAASYANALLARAYDFGPLTPFDGESPIWSHISETTVPVAVALAEDCGASARAMLEALVVADDVAARISRALEFVPGTGWDNPGLINRFASAVVAARLWNLSADELVQAWGLVLQQVSGTFQAIDEHSDAFTFVQGLAARDGVEAADLARHGYAGGDGALDGRFGLFRTYGAGLPDESSVTAGLGEVYFGDRIVKPYPGCRFTHGPIDVARNLREVADPGTIREVTLTVHPHHVGSPLDLPVGDAEVSRPAALFGFQFQTANALVRGRPVPAHFDDPFRNDPEVLRIARLVRLRPAAQASFPLTAAHLEIRTDDGRTRADRIDHPWGDPRGVPAGRADVDAKFVANLRHAGFGDAADDSLSRVRTILTSNDRIDLSALFGPDAR</sequence>
<evidence type="ECO:0000313" key="4">
    <source>
        <dbReference type="EMBL" id="TWH09923.1"/>
    </source>
</evidence>
<dbReference type="InterPro" id="IPR042183">
    <property type="entry name" value="MmgE/PrpD_sf_1"/>
</dbReference>
<dbReference type="Proteomes" id="UP000317573">
    <property type="component" value="Unassembled WGS sequence"/>
</dbReference>
<dbReference type="InterPro" id="IPR036148">
    <property type="entry name" value="MmgE/PrpD_sf"/>
</dbReference>
<dbReference type="SUPFAM" id="SSF103378">
    <property type="entry name" value="2-methylcitrate dehydratase PrpD"/>
    <property type="match status" value="1"/>
</dbReference>
<dbReference type="InterPro" id="IPR045337">
    <property type="entry name" value="MmgE_PrpD_C"/>
</dbReference>
<dbReference type="AlphaFoldDB" id="A0A562DK41"/>
<dbReference type="InterPro" id="IPR045336">
    <property type="entry name" value="MmgE_PrpD_N"/>
</dbReference>
<proteinExistence type="inferred from homology"/>
<protein>
    <submittedName>
        <fullName evidence="4">2-methylcitrate dehydratase PrpD</fullName>
    </submittedName>
</protein>
<evidence type="ECO:0000313" key="5">
    <source>
        <dbReference type="Proteomes" id="UP000317573"/>
    </source>
</evidence>
<dbReference type="Gene3D" id="3.30.1330.120">
    <property type="entry name" value="2-methylcitrate dehydratase PrpD"/>
    <property type="match status" value="1"/>
</dbReference>
<gene>
    <name evidence="4" type="ORF">L618_000500002430</name>
</gene>
<comment type="caution">
    <text evidence="4">The sequence shown here is derived from an EMBL/GenBank/DDBJ whole genome shotgun (WGS) entry which is preliminary data.</text>
</comment>
<dbReference type="Gene3D" id="1.10.4100.10">
    <property type="entry name" value="2-methylcitrate dehydratase PrpD"/>
    <property type="match status" value="1"/>
</dbReference>
<dbReference type="InterPro" id="IPR042188">
    <property type="entry name" value="MmgE/PrpD_sf_2"/>
</dbReference>
<dbReference type="PANTHER" id="PTHR16943">
    <property type="entry name" value="2-METHYLCITRATE DEHYDRATASE-RELATED"/>
    <property type="match status" value="1"/>
</dbReference>
<dbReference type="Pfam" id="PF19305">
    <property type="entry name" value="MmgE_PrpD_C"/>
    <property type="match status" value="1"/>
</dbReference>
<dbReference type="RefSeq" id="WP_016692283.1">
    <property type="nucleotide sequence ID" value="NZ_VLJT01000050.1"/>
</dbReference>
<name>A0A562DK41_RHORH</name>
<dbReference type="Pfam" id="PF03972">
    <property type="entry name" value="MmgE_PrpD_N"/>
    <property type="match status" value="1"/>
</dbReference>
<reference evidence="4 5" key="1">
    <citation type="submission" date="2019-07" db="EMBL/GenBank/DDBJ databases">
        <title>Genome sequencing of lignin-degrading bacterial isolates.</title>
        <authorList>
            <person name="Gladden J."/>
        </authorList>
    </citation>
    <scope>NUCLEOTIDE SEQUENCE [LARGE SCALE GENOMIC DNA]</scope>
    <source>
        <strain evidence="4 5">J45</strain>
    </source>
</reference>
<comment type="similarity">
    <text evidence="1">Belongs to the PrpD family.</text>
</comment>
<accession>A0A562DK41</accession>
<evidence type="ECO:0000259" key="2">
    <source>
        <dbReference type="Pfam" id="PF03972"/>
    </source>
</evidence>
<evidence type="ECO:0000256" key="1">
    <source>
        <dbReference type="ARBA" id="ARBA00006174"/>
    </source>
</evidence>
<evidence type="ECO:0000259" key="3">
    <source>
        <dbReference type="Pfam" id="PF19305"/>
    </source>
</evidence>
<feature type="domain" description="MmgE/PrpD N-terminal" evidence="2">
    <location>
        <begin position="3"/>
        <end position="247"/>
    </location>
</feature>